<evidence type="ECO:0000259" key="8">
    <source>
        <dbReference type="PROSITE" id="PS50850"/>
    </source>
</evidence>
<dbReference type="Proteomes" id="UP000265768">
    <property type="component" value="Unassembled WGS sequence"/>
</dbReference>
<evidence type="ECO:0000256" key="7">
    <source>
        <dbReference type="SAM" id="Phobius"/>
    </source>
</evidence>
<proteinExistence type="predicted"/>
<dbReference type="AlphaFoldDB" id="A0A3A4BSD0"/>
<feature type="transmembrane region" description="Helical" evidence="7">
    <location>
        <begin position="290"/>
        <end position="307"/>
    </location>
</feature>
<dbReference type="PANTHER" id="PTHR23513:SF6">
    <property type="entry name" value="MAJOR FACILITATOR SUPERFAMILY ASSOCIATED DOMAIN-CONTAINING PROTEIN"/>
    <property type="match status" value="1"/>
</dbReference>
<feature type="transmembrane region" description="Helical" evidence="7">
    <location>
        <begin position="145"/>
        <end position="165"/>
    </location>
</feature>
<name>A0A3A4BSD0_9ACTN</name>
<keyword evidence="3" id="KW-1003">Cell membrane</keyword>
<dbReference type="PROSITE" id="PS50850">
    <property type="entry name" value="MFS"/>
    <property type="match status" value="1"/>
</dbReference>
<dbReference type="Gene3D" id="1.20.1250.20">
    <property type="entry name" value="MFS general substrate transporter like domains"/>
    <property type="match status" value="1"/>
</dbReference>
<feature type="transmembrane region" description="Helical" evidence="7">
    <location>
        <begin position="352"/>
        <end position="372"/>
    </location>
</feature>
<dbReference type="RefSeq" id="WP_119925526.1">
    <property type="nucleotide sequence ID" value="NZ_QZEY01000002.1"/>
</dbReference>
<feature type="transmembrane region" description="Helical" evidence="7">
    <location>
        <begin position="227"/>
        <end position="249"/>
    </location>
</feature>
<feature type="transmembrane region" description="Helical" evidence="7">
    <location>
        <begin position="378"/>
        <end position="396"/>
    </location>
</feature>
<dbReference type="SUPFAM" id="SSF103473">
    <property type="entry name" value="MFS general substrate transporter"/>
    <property type="match status" value="1"/>
</dbReference>
<organism evidence="9 10">
    <name type="scientific">Bailinhaonella thermotolerans</name>
    <dbReference type="NCBI Taxonomy" id="1070861"/>
    <lineage>
        <taxon>Bacteria</taxon>
        <taxon>Bacillati</taxon>
        <taxon>Actinomycetota</taxon>
        <taxon>Actinomycetes</taxon>
        <taxon>Streptosporangiales</taxon>
        <taxon>Streptosporangiaceae</taxon>
        <taxon>Bailinhaonella</taxon>
    </lineage>
</organism>
<evidence type="ECO:0000256" key="4">
    <source>
        <dbReference type="ARBA" id="ARBA00022692"/>
    </source>
</evidence>
<feature type="domain" description="Major facilitator superfamily (MFS) profile" evidence="8">
    <location>
        <begin position="1"/>
        <end position="403"/>
    </location>
</feature>
<evidence type="ECO:0000256" key="2">
    <source>
        <dbReference type="ARBA" id="ARBA00022448"/>
    </source>
</evidence>
<evidence type="ECO:0000313" key="10">
    <source>
        <dbReference type="Proteomes" id="UP000265768"/>
    </source>
</evidence>
<accession>A0A3A4BSD0</accession>
<evidence type="ECO:0000256" key="1">
    <source>
        <dbReference type="ARBA" id="ARBA00004651"/>
    </source>
</evidence>
<protein>
    <submittedName>
        <fullName evidence="9">MFS transporter</fullName>
    </submittedName>
</protein>
<dbReference type="CDD" id="cd06173">
    <property type="entry name" value="MFS_MefA_like"/>
    <property type="match status" value="1"/>
</dbReference>
<dbReference type="OrthoDB" id="145388at2"/>
<keyword evidence="6 7" id="KW-0472">Membrane</keyword>
<dbReference type="GO" id="GO:0022857">
    <property type="term" value="F:transmembrane transporter activity"/>
    <property type="evidence" value="ECO:0007669"/>
    <property type="project" value="InterPro"/>
</dbReference>
<sequence>MATTSTGTESGTGRDNTAVLVGFTAVANLADGAAKVVLPLLAVDLTRSPALVAGVGLTLTLPWLLTALHVGVLVDRLDRRRLAMAGDVVRLAAVGALLGAAAGGVLSLPLVYAAGLAIGVGEVVTLTALSALVPAAVPRRRLERVNAWVAGAETVALEFAGPAVGGLLLGLGALTALGATGAAFAVGVVLLLFLRGRFRPEPRPRAPVRAEIREGLRHLWSHRLLRTMTLTISVLAACWSAWLALLPTYATHDLRLDESGYGLLIGAIGLGGLAGAVLAGPVNRLLGRRWALFADLAGTFLMMALPAVTGNAWAVGAAAFLGGMGGTLWTVNARTISASIVPGELYGRYSAASRLLGWGTLPVGAAVAGGVAQLAGERAAFAVFAGAVVLMVAPFLRSVTREALRETGMP</sequence>
<keyword evidence="5 7" id="KW-1133">Transmembrane helix</keyword>
<keyword evidence="2" id="KW-0813">Transport</keyword>
<feature type="transmembrane region" description="Helical" evidence="7">
    <location>
        <begin position="261"/>
        <end position="278"/>
    </location>
</feature>
<evidence type="ECO:0000256" key="3">
    <source>
        <dbReference type="ARBA" id="ARBA00022475"/>
    </source>
</evidence>
<keyword evidence="10" id="KW-1185">Reference proteome</keyword>
<dbReference type="Pfam" id="PF05977">
    <property type="entry name" value="MFS_3"/>
    <property type="match status" value="1"/>
</dbReference>
<gene>
    <name evidence="9" type="ORF">D5H75_07090</name>
</gene>
<evidence type="ECO:0000256" key="5">
    <source>
        <dbReference type="ARBA" id="ARBA00022989"/>
    </source>
</evidence>
<evidence type="ECO:0000256" key="6">
    <source>
        <dbReference type="ARBA" id="ARBA00023136"/>
    </source>
</evidence>
<feature type="transmembrane region" description="Helical" evidence="7">
    <location>
        <begin position="50"/>
        <end position="75"/>
    </location>
</feature>
<feature type="transmembrane region" description="Helical" evidence="7">
    <location>
        <begin position="87"/>
        <end position="106"/>
    </location>
</feature>
<comment type="subcellular location">
    <subcellularLocation>
        <location evidence="1">Cell membrane</location>
        <topology evidence="1">Multi-pass membrane protein</topology>
    </subcellularLocation>
</comment>
<dbReference type="InterPro" id="IPR010290">
    <property type="entry name" value="TM_effector"/>
</dbReference>
<evidence type="ECO:0000313" key="9">
    <source>
        <dbReference type="EMBL" id="RJL34226.1"/>
    </source>
</evidence>
<dbReference type="GO" id="GO:0005886">
    <property type="term" value="C:plasma membrane"/>
    <property type="evidence" value="ECO:0007669"/>
    <property type="project" value="UniProtKB-SubCell"/>
</dbReference>
<keyword evidence="4 7" id="KW-0812">Transmembrane</keyword>
<feature type="transmembrane region" description="Helical" evidence="7">
    <location>
        <begin position="112"/>
        <end position="133"/>
    </location>
</feature>
<feature type="transmembrane region" description="Helical" evidence="7">
    <location>
        <begin position="313"/>
        <end position="331"/>
    </location>
</feature>
<dbReference type="InterPro" id="IPR020846">
    <property type="entry name" value="MFS_dom"/>
</dbReference>
<dbReference type="EMBL" id="QZEY01000002">
    <property type="protein sequence ID" value="RJL34226.1"/>
    <property type="molecule type" value="Genomic_DNA"/>
</dbReference>
<feature type="transmembrane region" description="Helical" evidence="7">
    <location>
        <begin position="171"/>
        <end position="194"/>
    </location>
</feature>
<dbReference type="PANTHER" id="PTHR23513">
    <property type="entry name" value="INTEGRAL MEMBRANE EFFLUX PROTEIN-RELATED"/>
    <property type="match status" value="1"/>
</dbReference>
<comment type="caution">
    <text evidence="9">The sequence shown here is derived from an EMBL/GenBank/DDBJ whole genome shotgun (WGS) entry which is preliminary data.</text>
</comment>
<dbReference type="InterPro" id="IPR036259">
    <property type="entry name" value="MFS_trans_sf"/>
</dbReference>
<reference evidence="9 10" key="1">
    <citation type="submission" date="2018-09" db="EMBL/GenBank/DDBJ databases">
        <title>YIM 75507 draft genome.</title>
        <authorList>
            <person name="Tang S."/>
            <person name="Feng Y."/>
        </authorList>
    </citation>
    <scope>NUCLEOTIDE SEQUENCE [LARGE SCALE GENOMIC DNA]</scope>
    <source>
        <strain evidence="9 10">YIM 75507</strain>
    </source>
</reference>